<keyword evidence="3" id="KW-1185">Reference proteome</keyword>
<dbReference type="RefSeq" id="WP_106524765.1">
    <property type="nucleotide sequence ID" value="NZ_PYGD01000011.1"/>
</dbReference>
<feature type="signal peptide" evidence="1">
    <location>
        <begin position="1"/>
        <end position="19"/>
    </location>
</feature>
<dbReference type="EMBL" id="PYGD01000011">
    <property type="protein sequence ID" value="PSK89519.1"/>
    <property type="molecule type" value="Genomic_DNA"/>
</dbReference>
<sequence>MKKFTTLLLLASSTLFHTASGYEDGKCMMAVTYSEMAYLTFKKATKATSTEAFGQAIKKGMEQAQQAAAYAVQCSCTNAETYTLTAYTIGKKGLDRTELKDMQAAAKKAMDLCLDAMSAAQQCNK</sequence>
<evidence type="ECO:0000256" key="1">
    <source>
        <dbReference type="SAM" id="SignalP"/>
    </source>
</evidence>
<protein>
    <submittedName>
        <fullName evidence="2">Uncharacterized protein</fullName>
    </submittedName>
</protein>
<name>A0A2P8CX42_9BACT</name>
<keyword evidence="1" id="KW-0732">Signal</keyword>
<accession>A0A2P8CX42</accession>
<evidence type="ECO:0000313" key="2">
    <source>
        <dbReference type="EMBL" id="PSK89519.1"/>
    </source>
</evidence>
<gene>
    <name evidence="2" type="ORF">B0I18_11174</name>
</gene>
<organism evidence="2 3">
    <name type="scientific">Taibaiella chishuiensis</name>
    <dbReference type="NCBI Taxonomy" id="1434707"/>
    <lineage>
        <taxon>Bacteria</taxon>
        <taxon>Pseudomonadati</taxon>
        <taxon>Bacteroidota</taxon>
        <taxon>Chitinophagia</taxon>
        <taxon>Chitinophagales</taxon>
        <taxon>Chitinophagaceae</taxon>
        <taxon>Taibaiella</taxon>
    </lineage>
</organism>
<evidence type="ECO:0000313" key="3">
    <source>
        <dbReference type="Proteomes" id="UP000240572"/>
    </source>
</evidence>
<comment type="caution">
    <text evidence="2">The sequence shown here is derived from an EMBL/GenBank/DDBJ whole genome shotgun (WGS) entry which is preliminary data.</text>
</comment>
<dbReference type="Proteomes" id="UP000240572">
    <property type="component" value="Unassembled WGS sequence"/>
</dbReference>
<dbReference type="AlphaFoldDB" id="A0A2P8CX42"/>
<reference evidence="2 3" key="1">
    <citation type="submission" date="2018-03" db="EMBL/GenBank/DDBJ databases">
        <title>Genomic Encyclopedia of Type Strains, Phase III (KMG-III): the genomes of soil and plant-associated and newly described type strains.</title>
        <authorList>
            <person name="Whitman W."/>
        </authorList>
    </citation>
    <scope>NUCLEOTIDE SEQUENCE [LARGE SCALE GENOMIC DNA]</scope>
    <source>
        <strain evidence="2 3">CGMCC 1.12700</strain>
    </source>
</reference>
<proteinExistence type="predicted"/>
<feature type="chain" id="PRO_5015203932" evidence="1">
    <location>
        <begin position="20"/>
        <end position="125"/>
    </location>
</feature>
<dbReference type="OrthoDB" id="680263at2"/>